<gene>
    <name evidence="10" type="primary">PLP2</name>
</gene>
<evidence type="ECO:0000256" key="7">
    <source>
        <dbReference type="PROSITE-ProRule" id="PRU00581"/>
    </source>
</evidence>
<organism evidence="10 11">
    <name type="scientific">Leptobrachium leishanense</name>
    <name type="common">Leishan spiny toad</name>
    <dbReference type="NCBI Taxonomy" id="445787"/>
    <lineage>
        <taxon>Eukaryota</taxon>
        <taxon>Metazoa</taxon>
        <taxon>Chordata</taxon>
        <taxon>Craniata</taxon>
        <taxon>Vertebrata</taxon>
        <taxon>Euteleostomi</taxon>
        <taxon>Amphibia</taxon>
        <taxon>Batrachia</taxon>
        <taxon>Anura</taxon>
        <taxon>Pelobatoidea</taxon>
        <taxon>Megophryidae</taxon>
        <taxon>Leptobrachium</taxon>
    </lineage>
</organism>
<dbReference type="AlphaFoldDB" id="A0A8C5PDU5"/>
<evidence type="ECO:0000256" key="5">
    <source>
        <dbReference type="ARBA" id="ARBA00037152"/>
    </source>
</evidence>
<evidence type="ECO:0000313" key="10">
    <source>
        <dbReference type="Ensembl" id="ENSLLEP00000015788.1"/>
    </source>
</evidence>
<dbReference type="Proteomes" id="UP000694569">
    <property type="component" value="Unplaced"/>
</dbReference>
<reference evidence="10" key="1">
    <citation type="submission" date="2025-08" db="UniProtKB">
        <authorList>
            <consortium name="Ensembl"/>
        </authorList>
    </citation>
    <scope>IDENTIFICATION</scope>
</reference>
<proteinExistence type="predicted"/>
<feature type="transmembrane region" description="Helical" evidence="8">
    <location>
        <begin position="26"/>
        <end position="45"/>
    </location>
</feature>
<evidence type="ECO:0000256" key="2">
    <source>
        <dbReference type="ARBA" id="ARBA00022692"/>
    </source>
</evidence>
<dbReference type="Ensembl" id="ENSLLET00000016391.1">
    <property type="protein sequence ID" value="ENSLLEP00000015788.1"/>
    <property type="gene ID" value="ENSLLEG00000010038.1"/>
</dbReference>
<keyword evidence="11" id="KW-1185">Reference proteome</keyword>
<sequence>MSDPAPEGNANCMGNLIAYSKTRKGAILIAETVLCLVMLICFAASRTPGYLGVAITEFIFCVIFYVVFAIHFDQQLAFIHWGWTDFLRAAIGCGLLIITSLISLIHGGDGAAIAGAVFGLLAGIIFGYDAFITFPQLRRRHQPAATEPTDGV</sequence>
<evidence type="ECO:0000256" key="6">
    <source>
        <dbReference type="ARBA" id="ARBA00039459"/>
    </source>
</evidence>
<feature type="transmembrane region" description="Helical" evidence="8">
    <location>
        <begin position="111"/>
        <end position="131"/>
    </location>
</feature>
<evidence type="ECO:0000256" key="4">
    <source>
        <dbReference type="ARBA" id="ARBA00023136"/>
    </source>
</evidence>
<dbReference type="InterPro" id="IPR008253">
    <property type="entry name" value="Marvel"/>
</dbReference>
<evidence type="ECO:0000256" key="1">
    <source>
        <dbReference type="ARBA" id="ARBA00004141"/>
    </source>
</evidence>
<dbReference type="InterPro" id="IPR050578">
    <property type="entry name" value="MARVEL-CKLF_proteins"/>
</dbReference>
<accession>A0A8C5PDU5</accession>
<dbReference type="PANTHER" id="PTHR22776:SF4">
    <property type="entry name" value="PROTEOLIPID PROTEIN 2"/>
    <property type="match status" value="1"/>
</dbReference>
<feature type="transmembrane region" description="Helical" evidence="8">
    <location>
        <begin position="51"/>
        <end position="73"/>
    </location>
</feature>
<reference evidence="10" key="2">
    <citation type="submission" date="2025-09" db="UniProtKB">
        <authorList>
            <consortium name="Ensembl"/>
        </authorList>
    </citation>
    <scope>IDENTIFICATION</scope>
</reference>
<dbReference type="GO" id="GO:0016020">
    <property type="term" value="C:membrane"/>
    <property type="evidence" value="ECO:0007669"/>
    <property type="project" value="UniProtKB-SubCell"/>
</dbReference>
<comment type="subcellular location">
    <subcellularLocation>
        <location evidence="1">Membrane</location>
        <topology evidence="1">Multi-pass membrane protein</topology>
    </subcellularLocation>
</comment>
<keyword evidence="2 7" id="KW-0812">Transmembrane</keyword>
<comment type="function">
    <text evidence="5">May play a role in cell differentiation in the intestinal epithelium.</text>
</comment>
<feature type="domain" description="MARVEL" evidence="9">
    <location>
        <begin position="19"/>
        <end position="138"/>
    </location>
</feature>
<evidence type="ECO:0000256" key="8">
    <source>
        <dbReference type="SAM" id="Phobius"/>
    </source>
</evidence>
<evidence type="ECO:0000313" key="11">
    <source>
        <dbReference type="Proteomes" id="UP000694569"/>
    </source>
</evidence>
<dbReference type="PROSITE" id="PS51225">
    <property type="entry name" value="MARVEL"/>
    <property type="match status" value="1"/>
</dbReference>
<dbReference type="PANTHER" id="PTHR22776">
    <property type="entry name" value="MARVEL-CONTAINING POTENTIAL LIPID RAFT-ASSOCIATED PROTEIN"/>
    <property type="match status" value="1"/>
</dbReference>
<dbReference type="GeneTree" id="ENSGT00940000158528"/>
<evidence type="ECO:0000256" key="3">
    <source>
        <dbReference type="ARBA" id="ARBA00022989"/>
    </source>
</evidence>
<keyword evidence="3 8" id="KW-1133">Transmembrane helix</keyword>
<protein>
    <recommendedName>
        <fullName evidence="6">Proteolipid protein 2</fullName>
    </recommendedName>
</protein>
<keyword evidence="4 7" id="KW-0472">Membrane</keyword>
<name>A0A8C5PDU5_9ANUR</name>
<feature type="transmembrane region" description="Helical" evidence="8">
    <location>
        <begin position="85"/>
        <end position="105"/>
    </location>
</feature>
<evidence type="ECO:0000259" key="9">
    <source>
        <dbReference type="PROSITE" id="PS51225"/>
    </source>
</evidence>
<dbReference type="OrthoDB" id="9898022at2759"/>